<dbReference type="InterPro" id="IPR053205">
    <property type="entry name" value="GHMP_kinase_L-arabinokinase"/>
</dbReference>
<organism evidence="2 3">
    <name type="scientific">Stephania yunnanensis</name>
    <dbReference type="NCBI Taxonomy" id="152371"/>
    <lineage>
        <taxon>Eukaryota</taxon>
        <taxon>Viridiplantae</taxon>
        <taxon>Streptophyta</taxon>
        <taxon>Embryophyta</taxon>
        <taxon>Tracheophyta</taxon>
        <taxon>Spermatophyta</taxon>
        <taxon>Magnoliopsida</taxon>
        <taxon>Ranunculales</taxon>
        <taxon>Menispermaceae</taxon>
        <taxon>Menispermoideae</taxon>
        <taxon>Cissampelideae</taxon>
        <taxon>Stephania</taxon>
    </lineage>
</organism>
<evidence type="ECO:0000313" key="2">
    <source>
        <dbReference type="EMBL" id="KAK9097689.1"/>
    </source>
</evidence>
<evidence type="ECO:0008006" key="4">
    <source>
        <dbReference type="Google" id="ProtNLM"/>
    </source>
</evidence>
<keyword evidence="1" id="KW-0812">Transmembrane</keyword>
<dbReference type="Proteomes" id="UP001420932">
    <property type="component" value="Unassembled WGS sequence"/>
</dbReference>
<keyword evidence="1" id="KW-1133">Transmembrane helix</keyword>
<dbReference type="EMBL" id="JBBNAF010000011">
    <property type="protein sequence ID" value="KAK9097689.1"/>
    <property type="molecule type" value="Genomic_DNA"/>
</dbReference>
<comment type="caution">
    <text evidence="2">The sequence shown here is derived from an EMBL/GenBank/DDBJ whole genome shotgun (WGS) entry which is preliminary data.</text>
</comment>
<feature type="transmembrane region" description="Helical" evidence="1">
    <location>
        <begin position="287"/>
        <end position="305"/>
    </location>
</feature>
<gene>
    <name evidence="2" type="ORF">Syun_024734</name>
</gene>
<dbReference type="AlphaFoldDB" id="A0AAP0EZ56"/>
<proteinExistence type="predicted"/>
<reference evidence="2 3" key="1">
    <citation type="submission" date="2024-01" db="EMBL/GenBank/DDBJ databases">
        <title>Genome assemblies of Stephania.</title>
        <authorList>
            <person name="Yang L."/>
        </authorList>
    </citation>
    <scope>NUCLEOTIDE SEQUENCE [LARGE SCALE GENOMIC DNA]</scope>
    <source>
        <strain evidence="2">YNDBR</strain>
        <tissue evidence="2">Leaf</tissue>
    </source>
</reference>
<dbReference type="SUPFAM" id="SSF53756">
    <property type="entry name" value="UDP-Glycosyltransferase/glycogen phosphorylase"/>
    <property type="match status" value="1"/>
</dbReference>
<keyword evidence="1" id="KW-0472">Membrane</keyword>
<dbReference type="PANTHER" id="PTHR38134">
    <property type="entry name" value="SLR1395 PROTEIN"/>
    <property type="match status" value="1"/>
</dbReference>
<keyword evidence="3" id="KW-1185">Reference proteome</keyword>
<name>A0AAP0EZ56_9MAGN</name>
<sequence>MNQKLFFCIANHKLAVVGLHSPLTPKGFYKKKLKIGDGYRISASSNHLVFAYYVTGHGFGHATRVVERCDCVVQVARHLVSAGHDVRVVTAAPEFVLLDCGAVQADALTVDRIASLEKVLAEYSQIAVTPRASILATEVKWLNSINADLVVSDVVPVACRAAADAGIPSVCVTNFSACFRDVIDVPLIVRGLRKFRNEPAGWKLKKEFLPDGWLCLCYQGGVEMPIKDMFSGYWTPHLQNAINLKPSYEGGTNGGEVVARVIQDIAIAKSYAPTKAILTFTSVIDTAFFGAFLLLRLLFYGALATQDRPQFPMHRQAA</sequence>
<evidence type="ECO:0000313" key="3">
    <source>
        <dbReference type="Proteomes" id="UP001420932"/>
    </source>
</evidence>
<accession>A0AAP0EZ56</accession>
<evidence type="ECO:0000256" key="1">
    <source>
        <dbReference type="SAM" id="Phobius"/>
    </source>
</evidence>
<dbReference type="PANTHER" id="PTHR38134:SF2">
    <property type="entry name" value="GALACTOKINASE"/>
    <property type="match status" value="1"/>
</dbReference>
<protein>
    <recommendedName>
        <fullName evidence="4">L-arabinokinase</fullName>
    </recommendedName>
</protein>
<dbReference type="Gene3D" id="3.40.50.2000">
    <property type="entry name" value="Glycogen Phosphorylase B"/>
    <property type="match status" value="1"/>
</dbReference>